<dbReference type="Proteomes" id="UP000282311">
    <property type="component" value="Unassembled WGS sequence"/>
</dbReference>
<gene>
    <name evidence="3" type="ORF">D7M11_03880</name>
</gene>
<proteinExistence type="predicted"/>
<evidence type="ECO:0000313" key="4">
    <source>
        <dbReference type="Proteomes" id="UP000282311"/>
    </source>
</evidence>
<evidence type="ECO:0000256" key="1">
    <source>
        <dbReference type="ARBA" id="ARBA00022801"/>
    </source>
</evidence>
<organism evidence="3 4">
    <name type="scientific">Paenibacillus ginsengarvi</name>
    <dbReference type="NCBI Taxonomy" id="400777"/>
    <lineage>
        <taxon>Bacteria</taxon>
        <taxon>Bacillati</taxon>
        <taxon>Bacillota</taxon>
        <taxon>Bacilli</taxon>
        <taxon>Bacillales</taxon>
        <taxon>Paenibacillaceae</taxon>
        <taxon>Paenibacillus</taxon>
    </lineage>
</organism>
<sequence length="329" mass="35658">MLLALVLLLPSNRLKMHSILIAFCPILLQLDSVTSLYRMEGHGKLASPPTAQQQASRWSVPFSKQAGVNAMKTYANIPYAGVDDGLRYMDVFVPEQNKTEGGILFIHGGGWSAGNKEKFHSLAAFFCSEGYTCASMSYRLSGHSTFPAQLEDAHLGMAYMKQNARPWKLDPERIVSFGSSAGGHLALLLALVPPGSPLGHSAQLATDDTLPRAVVAYCPVTDLKKEKASYAKLMGEPYTNANQRYLTASPIDLPQPTTIPMLVINGDGDTVTPLEASETYCRTVQEAGGDARLVVLKGVGHGFGYGVTTEAQQQAVYHVRQFLHDVFPV</sequence>
<evidence type="ECO:0000259" key="2">
    <source>
        <dbReference type="Pfam" id="PF20434"/>
    </source>
</evidence>
<dbReference type="PANTHER" id="PTHR48081:SF13">
    <property type="entry name" value="ALPHA_BETA HYDROLASE"/>
    <property type="match status" value="1"/>
</dbReference>
<dbReference type="InterPro" id="IPR029058">
    <property type="entry name" value="AB_hydrolase_fold"/>
</dbReference>
<comment type="caution">
    <text evidence="3">The sequence shown here is derived from an EMBL/GenBank/DDBJ whole genome shotgun (WGS) entry which is preliminary data.</text>
</comment>
<dbReference type="InterPro" id="IPR049492">
    <property type="entry name" value="BD-FAE-like_dom"/>
</dbReference>
<protein>
    <submittedName>
        <fullName evidence="3">Alpha/beta hydrolase</fullName>
    </submittedName>
</protein>
<feature type="domain" description="BD-FAE-like" evidence="2">
    <location>
        <begin position="89"/>
        <end position="279"/>
    </location>
</feature>
<keyword evidence="4" id="KW-1185">Reference proteome</keyword>
<dbReference type="EMBL" id="RBAH01000002">
    <property type="protein sequence ID" value="RKN86159.1"/>
    <property type="molecule type" value="Genomic_DNA"/>
</dbReference>
<dbReference type="AlphaFoldDB" id="A0A3B0CR38"/>
<dbReference type="Pfam" id="PF20434">
    <property type="entry name" value="BD-FAE"/>
    <property type="match status" value="1"/>
</dbReference>
<keyword evidence="1 3" id="KW-0378">Hydrolase</keyword>
<reference evidence="3 4" key="1">
    <citation type="journal article" date="2007" name="Int. J. Syst. Evol. Microbiol.">
        <title>Paenibacillus ginsengarvi sp. nov., isolated from soil from ginseng cultivation.</title>
        <authorList>
            <person name="Yoon M.H."/>
            <person name="Ten L.N."/>
            <person name="Im W.T."/>
        </authorList>
    </citation>
    <scope>NUCLEOTIDE SEQUENCE [LARGE SCALE GENOMIC DNA]</scope>
    <source>
        <strain evidence="3 4">KCTC 13059</strain>
    </source>
</reference>
<accession>A0A3B0CR38</accession>
<dbReference type="InterPro" id="IPR050300">
    <property type="entry name" value="GDXG_lipolytic_enzyme"/>
</dbReference>
<dbReference type="Gene3D" id="3.40.50.1820">
    <property type="entry name" value="alpha/beta hydrolase"/>
    <property type="match status" value="1"/>
</dbReference>
<dbReference type="SUPFAM" id="SSF53474">
    <property type="entry name" value="alpha/beta-Hydrolases"/>
    <property type="match status" value="1"/>
</dbReference>
<name>A0A3B0CR38_9BACL</name>
<dbReference type="PANTHER" id="PTHR48081">
    <property type="entry name" value="AB HYDROLASE SUPERFAMILY PROTEIN C4A8.06C"/>
    <property type="match status" value="1"/>
</dbReference>
<dbReference type="GO" id="GO:0016787">
    <property type="term" value="F:hydrolase activity"/>
    <property type="evidence" value="ECO:0007669"/>
    <property type="project" value="UniProtKB-KW"/>
</dbReference>
<evidence type="ECO:0000313" key="3">
    <source>
        <dbReference type="EMBL" id="RKN86159.1"/>
    </source>
</evidence>